<comment type="caution">
    <text evidence="3">The sequence shown here is derived from an EMBL/GenBank/DDBJ whole genome shotgun (WGS) entry which is preliminary data.</text>
</comment>
<keyword evidence="4" id="KW-1185">Reference proteome</keyword>
<dbReference type="Proteomes" id="UP000031668">
    <property type="component" value="Unassembled WGS sequence"/>
</dbReference>
<organism evidence="3 4">
    <name type="scientific">Thelohanellus kitauei</name>
    <name type="common">Myxosporean</name>
    <dbReference type="NCBI Taxonomy" id="669202"/>
    <lineage>
        <taxon>Eukaryota</taxon>
        <taxon>Metazoa</taxon>
        <taxon>Cnidaria</taxon>
        <taxon>Myxozoa</taxon>
        <taxon>Myxosporea</taxon>
        <taxon>Bivalvulida</taxon>
        <taxon>Platysporina</taxon>
        <taxon>Myxobolidae</taxon>
        <taxon>Thelohanellus</taxon>
    </lineage>
</organism>
<keyword evidence="2" id="KW-0408">Iron</keyword>
<keyword evidence="1" id="KW-0677">Repeat</keyword>
<dbReference type="OrthoDB" id="9943658at2759"/>
<accession>A0A0C2MA22</accession>
<evidence type="ECO:0000313" key="4">
    <source>
        <dbReference type="Proteomes" id="UP000031668"/>
    </source>
</evidence>
<evidence type="ECO:0000256" key="2">
    <source>
        <dbReference type="ARBA" id="ARBA00023004"/>
    </source>
</evidence>
<proteinExistence type="predicted"/>
<dbReference type="Gene3D" id="2.120.10.80">
    <property type="entry name" value="Kelch-type beta propeller"/>
    <property type="match status" value="1"/>
</dbReference>
<sequence length="184" mass="20858">MKLDNEIIAFENRIFHCVTSAGKFLIIFGGYNHCTETVCNELWTYDTINGVCTKYAALVKTAETCVNSTICAVGNQVYIFGGTGLRLRDGSTNSLISFDISNGTSHDLSPRIDDYSQYTPPPMYRSFVFYHNESLYIIGSIGEQDRMDTMNKYSIKTSTWFSVRQNGLKPVFRNRIFGTVFKNK</sequence>
<dbReference type="AlphaFoldDB" id="A0A0C2MA22"/>
<evidence type="ECO:0000313" key="3">
    <source>
        <dbReference type="EMBL" id="KII61169.1"/>
    </source>
</evidence>
<dbReference type="PANTHER" id="PTHR47435">
    <property type="entry name" value="KELCH REPEAT PROTEIN (AFU_ORTHOLOGUE AFUA_5G12780)"/>
    <property type="match status" value="1"/>
</dbReference>
<dbReference type="PANTHER" id="PTHR47435:SF4">
    <property type="entry name" value="KELCH REPEAT PROTEIN (AFU_ORTHOLOGUE AFUA_5G12780)"/>
    <property type="match status" value="1"/>
</dbReference>
<dbReference type="EMBL" id="JWZT01005375">
    <property type="protein sequence ID" value="KII61169.1"/>
    <property type="molecule type" value="Genomic_DNA"/>
</dbReference>
<name>A0A0C2MA22_THEKT</name>
<dbReference type="InterPro" id="IPR015915">
    <property type="entry name" value="Kelch-typ_b-propeller"/>
</dbReference>
<gene>
    <name evidence="3" type="ORF">RF11_16452</name>
</gene>
<dbReference type="Pfam" id="PF24681">
    <property type="entry name" value="Kelch_KLHDC2_KLHL20_DRC7"/>
    <property type="match status" value="1"/>
</dbReference>
<dbReference type="SUPFAM" id="SSF117281">
    <property type="entry name" value="Kelch motif"/>
    <property type="match status" value="1"/>
</dbReference>
<evidence type="ECO:0000256" key="1">
    <source>
        <dbReference type="ARBA" id="ARBA00022737"/>
    </source>
</evidence>
<dbReference type="GO" id="GO:0019760">
    <property type="term" value="P:glucosinolate metabolic process"/>
    <property type="evidence" value="ECO:0007669"/>
    <property type="project" value="UniProtKB-ARBA"/>
</dbReference>
<reference evidence="3 4" key="1">
    <citation type="journal article" date="2014" name="Genome Biol. Evol.">
        <title>The genome of the myxosporean Thelohanellus kitauei shows adaptations to nutrient acquisition within its fish host.</title>
        <authorList>
            <person name="Yang Y."/>
            <person name="Xiong J."/>
            <person name="Zhou Z."/>
            <person name="Huo F."/>
            <person name="Miao W."/>
            <person name="Ran C."/>
            <person name="Liu Y."/>
            <person name="Zhang J."/>
            <person name="Feng J."/>
            <person name="Wang M."/>
            <person name="Wang M."/>
            <person name="Wang L."/>
            <person name="Yao B."/>
        </authorList>
    </citation>
    <scope>NUCLEOTIDE SEQUENCE [LARGE SCALE GENOMIC DNA]</scope>
    <source>
        <strain evidence="3">Wuqing</strain>
    </source>
</reference>
<protein>
    <submittedName>
        <fullName evidence="3">Tip elongation aberrant protein 1</fullName>
    </submittedName>
</protein>